<keyword evidence="2 5" id="KW-0328">Glycosyltransferase</keyword>
<proteinExistence type="inferred from homology"/>
<organism evidence="5 6">
    <name type="scientific">Gottfriedia solisilvae</name>
    <dbReference type="NCBI Taxonomy" id="1516104"/>
    <lineage>
        <taxon>Bacteria</taxon>
        <taxon>Bacillati</taxon>
        <taxon>Bacillota</taxon>
        <taxon>Bacilli</taxon>
        <taxon>Bacillales</taxon>
        <taxon>Bacillaceae</taxon>
        <taxon>Gottfriedia</taxon>
    </lineage>
</organism>
<feature type="transmembrane region" description="Helical" evidence="4">
    <location>
        <begin position="5"/>
        <end position="24"/>
    </location>
</feature>
<comment type="caution">
    <text evidence="5">The sequence shown here is derived from an EMBL/GenBank/DDBJ whole genome shotgun (WGS) entry which is preliminary data.</text>
</comment>
<evidence type="ECO:0000256" key="3">
    <source>
        <dbReference type="ARBA" id="ARBA00022679"/>
    </source>
</evidence>
<dbReference type="PANTHER" id="PTHR43630">
    <property type="entry name" value="POLY-BETA-1,6-N-ACETYL-D-GLUCOSAMINE SYNTHASE"/>
    <property type="match status" value="1"/>
</dbReference>
<gene>
    <name evidence="5" type="ORF">GCM10007380_39340</name>
</gene>
<keyword evidence="3" id="KW-0808">Transferase</keyword>
<dbReference type="GO" id="GO:0016757">
    <property type="term" value="F:glycosyltransferase activity"/>
    <property type="evidence" value="ECO:0007669"/>
    <property type="project" value="UniProtKB-KW"/>
</dbReference>
<evidence type="ECO:0000313" key="5">
    <source>
        <dbReference type="EMBL" id="GGI17717.1"/>
    </source>
</evidence>
<dbReference type="Pfam" id="PF13641">
    <property type="entry name" value="Glyco_tranf_2_3"/>
    <property type="match status" value="1"/>
</dbReference>
<dbReference type="EMBL" id="BMHB01000003">
    <property type="protein sequence ID" value="GGI17717.1"/>
    <property type="molecule type" value="Genomic_DNA"/>
</dbReference>
<comment type="similarity">
    <text evidence="1">Belongs to the glycosyltransferase 2 family.</text>
</comment>
<dbReference type="AlphaFoldDB" id="A0A8J3AVN2"/>
<name>A0A8J3AVN2_9BACI</name>
<dbReference type="InterPro" id="IPR029044">
    <property type="entry name" value="Nucleotide-diphossugar_trans"/>
</dbReference>
<keyword evidence="6" id="KW-1185">Reference proteome</keyword>
<dbReference type="OrthoDB" id="9766299at2"/>
<reference evidence="6" key="1">
    <citation type="journal article" date="2019" name="Int. J. Syst. Evol. Microbiol.">
        <title>The Global Catalogue of Microorganisms (GCM) 10K type strain sequencing project: providing services to taxonomists for standard genome sequencing and annotation.</title>
        <authorList>
            <consortium name="The Broad Institute Genomics Platform"/>
            <consortium name="The Broad Institute Genome Sequencing Center for Infectious Disease"/>
            <person name="Wu L."/>
            <person name="Ma J."/>
        </authorList>
    </citation>
    <scope>NUCLEOTIDE SEQUENCE [LARGE SCALE GENOMIC DNA]</scope>
    <source>
        <strain evidence="6">CGMCC 1.14993</strain>
    </source>
</reference>
<evidence type="ECO:0000313" key="6">
    <source>
        <dbReference type="Proteomes" id="UP000626244"/>
    </source>
</evidence>
<keyword evidence="4" id="KW-1133">Transmembrane helix</keyword>
<keyword evidence="4" id="KW-0472">Membrane</keyword>
<dbReference type="CDD" id="cd06423">
    <property type="entry name" value="CESA_like"/>
    <property type="match status" value="1"/>
</dbReference>
<evidence type="ECO:0000256" key="4">
    <source>
        <dbReference type="SAM" id="Phobius"/>
    </source>
</evidence>
<keyword evidence="4" id="KW-0812">Transmembrane</keyword>
<evidence type="ECO:0000256" key="1">
    <source>
        <dbReference type="ARBA" id="ARBA00006739"/>
    </source>
</evidence>
<accession>A0A8J3AVN2</accession>
<feature type="transmembrane region" description="Helical" evidence="4">
    <location>
        <begin position="328"/>
        <end position="351"/>
    </location>
</feature>
<dbReference type="RefSeq" id="WP_088001823.1">
    <property type="nucleotide sequence ID" value="NZ_BMHB01000003.1"/>
</dbReference>
<feature type="transmembrane region" description="Helical" evidence="4">
    <location>
        <begin position="357"/>
        <end position="377"/>
    </location>
</feature>
<dbReference type="SUPFAM" id="SSF53448">
    <property type="entry name" value="Nucleotide-diphospho-sugar transferases"/>
    <property type="match status" value="1"/>
</dbReference>
<dbReference type="Gene3D" id="3.90.550.10">
    <property type="entry name" value="Spore Coat Polysaccharide Biosynthesis Protein SpsA, Chain A"/>
    <property type="match status" value="1"/>
</dbReference>
<evidence type="ECO:0000256" key="2">
    <source>
        <dbReference type="ARBA" id="ARBA00022676"/>
    </source>
</evidence>
<dbReference type="Proteomes" id="UP000626244">
    <property type="component" value="Unassembled WGS sequence"/>
</dbReference>
<feature type="transmembrane region" description="Helical" evidence="4">
    <location>
        <begin position="389"/>
        <end position="410"/>
    </location>
</feature>
<feature type="transmembrane region" description="Helical" evidence="4">
    <location>
        <begin position="30"/>
        <end position="54"/>
    </location>
</feature>
<dbReference type="PANTHER" id="PTHR43630:SF1">
    <property type="entry name" value="POLY-BETA-1,6-N-ACETYL-D-GLUCOSAMINE SYNTHASE"/>
    <property type="match status" value="1"/>
</dbReference>
<sequence>MSTLILIIGFLALCFSTFIVVHLVGVKTMLLISSFLFIILLIYYSVLTIAGLIYRSNSKKFQIKSNQDITQYPSVDILIPAHNEGVVIKDTLSAMAKINYQGKLTVYLLNDNSSDETGEIAEEFDKAYYHIKHIKVPPGEPKGKSRVLNYGLSISDGEYFCIYDADNQPEPGALTLLVEAALYTKDAAGAVGYVKTMNEQKNWLTRMISIEFQVFQLLMQSGRWLLFKTGSLTGTNMLVKRSVIEQLGGYDVYAIAEDAELTLRITQSGYLLPIVPQSVTWEQEPETLGVYIKQRTRWLQGNLYILEKVFSTPSYWTGKLIVHSLHQLLVYVVFWVFLVLSYGWFILGLFGFMKIEYSLPLLFMWYVAYTVYTCQLFSAQISEETNKPINILSALIMYFTYAQLFTYLFVRSLLLYIKARINNKTIGWDKTTRFKTQK</sequence>
<protein>
    <submittedName>
        <fullName evidence="5">N-acetylglucosaminyltransferase</fullName>
    </submittedName>
</protein>